<keyword evidence="6" id="KW-1185">Reference proteome</keyword>
<dbReference type="AlphaFoldDB" id="A0A562B1V1"/>
<proteinExistence type="inferred from homology"/>
<dbReference type="EMBL" id="VLJN01000066">
    <property type="protein sequence ID" value="TWG79044.1"/>
    <property type="molecule type" value="Genomic_DNA"/>
</dbReference>
<dbReference type="PANTHER" id="PTHR30536">
    <property type="entry name" value="ALTRONATE/GALACTARATE DEHYDRATASE"/>
    <property type="match status" value="1"/>
</dbReference>
<protein>
    <submittedName>
        <fullName evidence="5">Altronate hydrolase</fullName>
    </submittedName>
</protein>
<dbReference type="GO" id="GO:0016829">
    <property type="term" value="F:lyase activity"/>
    <property type="evidence" value="ECO:0007669"/>
    <property type="project" value="UniProtKB-KW"/>
</dbReference>
<dbReference type="InterPro" id="IPR048332">
    <property type="entry name" value="GD_AH_C"/>
</dbReference>
<keyword evidence="5" id="KW-0378">Hydrolase</keyword>
<evidence type="ECO:0000256" key="2">
    <source>
        <dbReference type="ARBA" id="ARBA00023239"/>
    </source>
</evidence>
<comment type="similarity">
    <text evidence="1">Belongs to the UxaA family.</text>
</comment>
<evidence type="ECO:0000259" key="4">
    <source>
        <dbReference type="Pfam" id="PF20629"/>
    </source>
</evidence>
<dbReference type="Pfam" id="PF20629">
    <property type="entry name" value="GD_AH_C"/>
    <property type="match status" value="1"/>
</dbReference>
<evidence type="ECO:0000256" key="1">
    <source>
        <dbReference type="ARBA" id="ARBA00010986"/>
    </source>
</evidence>
<dbReference type="OrthoDB" id="9804574at2"/>
<dbReference type="GO" id="GO:0019698">
    <property type="term" value="P:D-galacturonate catabolic process"/>
    <property type="evidence" value="ECO:0007669"/>
    <property type="project" value="TreeGrafter"/>
</dbReference>
<feature type="domain" description="D-galactarate/Altronate dehydratase C-terminal" evidence="4">
    <location>
        <begin position="167"/>
        <end position="394"/>
    </location>
</feature>
<dbReference type="InterPro" id="IPR007392">
    <property type="entry name" value="GD_AH_second"/>
</dbReference>
<reference evidence="5 6" key="1">
    <citation type="submission" date="2019-07" db="EMBL/GenBank/DDBJ databases">
        <title>Genome sequencing of lignin-degrading bacterial isolates.</title>
        <authorList>
            <person name="Gladden J."/>
        </authorList>
    </citation>
    <scope>NUCLEOTIDE SEQUENCE [LARGE SCALE GENOMIC DNA]</scope>
    <source>
        <strain evidence="5 6">J11</strain>
    </source>
</reference>
<gene>
    <name evidence="5" type="ORF">L602_000800001130</name>
</gene>
<feature type="domain" description="D-galactarate/Altronate dehydratase second" evidence="3">
    <location>
        <begin position="14"/>
        <end position="156"/>
    </location>
</feature>
<evidence type="ECO:0000259" key="3">
    <source>
        <dbReference type="Pfam" id="PF04295"/>
    </source>
</evidence>
<sequence length="396" mass="41207">MSSAADSSALQFHGYVRADGRVGTRNYLGVLIVGNCAATAARKVADHFHAERLAAFPNVDGVVPFLHELGCGMEKSGEPMDLLRRTLGGSIRNPNLAGAVVLALGCDRNNIYAFLEQEELMEGPMLHTVVLQEVGGTANAIDAGVRAIEAMLPAANAFQRQTVPASRLTVGLQGSAQDPGQDGAASRIQAAIGAAADQLIAAGGTVIVSNTAATGPALAPRARTDALKQEVEQTILWWRDYTAGRDTATRTDAPAGVPAWCGSSALDGALRYAEPLPQHQRGLVLMDSPSHEAVCASGQMASGATLLCVARPEATGFGAAAVPTVNVATSAAQFAQYADDLDVDGSQLVSEAANAQQAGLRLLQQWLAYASGQETQSEYFGTGESKFMPWSIGVFA</sequence>
<organism evidence="5 6">
    <name type="scientific">Cupriavidus gilardii J11</name>
    <dbReference type="NCBI Taxonomy" id="936133"/>
    <lineage>
        <taxon>Bacteria</taxon>
        <taxon>Pseudomonadati</taxon>
        <taxon>Pseudomonadota</taxon>
        <taxon>Betaproteobacteria</taxon>
        <taxon>Burkholderiales</taxon>
        <taxon>Burkholderiaceae</taxon>
        <taxon>Cupriavidus</taxon>
    </lineage>
</organism>
<comment type="caution">
    <text evidence="5">The sequence shown here is derived from an EMBL/GenBank/DDBJ whole genome shotgun (WGS) entry which is preliminary data.</text>
</comment>
<name>A0A562B1V1_9BURK</name>
<accession>A0A562B1V1</accession>
<dbReference type="InterPro" id="IPR052172">
    <property type="entry name" value="UxaA_altronate/galactarate_dh"/>
</dbReference>
<dbReference type="GO" id="GO:0016787">
    <property type="term" value="F:hydrolase activity"/>
    <property type="evidence" value="ECO:0007669"/>
    <property type="project" value="UniProtKB-KW"/>
</dbReference>
<keyword evidence="2" id="KW-0456">Lyase</keyword>
<evidence type="ECO:0000313" key="6">
    <source>
        <dbReference type="Proteomes" id="UP000318141"/>
    </source>
</evidence>
<dbReference type="PANTHER" id="PTHR30536:SF5">
    <property type="entry name" value="ALTRONATE DEHYDRATASE"/>
    <property type="match status" value="1"/>
</dbReference>
<evidence type="ECO:0000313" key="5">
    <source>
        <dbReference type="EMBL" id="TWG79044.1"/>
    </source>
</evidence>
<dbReference type="Proteomes" id="UP000318141">
    <property type="component" value="Unassembled WGS sequence"/>
</dbReference>
<dbReference type="Pfam" id="PF04295">
    <property type="entry name" value="GD_AH_second"/>
    <property type="match status" value="1"/>
</dbReference>